<gene>
    <name evidence="1" type="ORF">DP107_06530</name>
</gene>
<dbReference type="Proteomes" id="UP000319894">
    <property type="component" value="Unassembled WGS sequence"/>
</dbReference>
<organism evidence="1 2">
    <name type="scientific">Haloglomus irregulare</name>
    <dbReference type="NCBI Taxonomy" id="2234134"/>
    <lineage>
        <taxon>Archaea</taxon>
        <taxon>Methanobacteriati</taxon>
        <taxon>Methanobacteriota</taxon>
        <taxon>Stenosarchaea group</taxon>
        <taxon>Halobacteria</taxon>
        <taxon>Halobacteriales</taxon>
        <taxon>Natronomonadaceae</taxon>
        <taxon>Haloglomus</taxon>
    </lineage>
</organism>
<dbReference type="OrthoDB" id="220637at2157"/>
<reference evidence="1 2" key="1">
    <citation type="submission" date="2018-06" db="EMBL/GenBank/DDBJ databases">
        <title>Natronomonas sp. F16-60 a new haloarchaeon isolated from a solar saltern of Isla Cristina, Huelva, Spain.</title>
        <authorList>
            <person name="Duran-Viseras A."/>
            <person name="Sanchez-Porro C."/>
            <person name="Ventosa A."/>
        </authorList>
    </citation>
    <scope>NUCLEOTIDE SEQUENCE [LARGE SCALE GENOMIC DNA]</scope>
    <source>
        <strain evidence="1 2">F16-60</strain>
    </source>
</reference>
<evidence type="ECO:0000313" key="1">
    <source>
        <dbReference type="EMBL" id="TSD14637.1"/>
    </source>
</evidence>
<keyword evidence="2" id="KW-1185">Reference proteome</keyword>
<comment type="caution">
    <text evidence="1">The sequence shown here is derived from an EMBL/GenBank/DDBJ whole genome shotgun (WGS) entry which is preliminary data.</text>
</comment>
<name>A0A554NB61_9EURY</name>
<accession>A0A554NB61</accession>
<proteinExistence type="predicted"/>
<evidence type="ECO:0000313" key="2">
    <source>
        <dbReference type="Proteomes" id="UP000319894"/>
    </source>
</evidence>
<sequence>MMRALLIYDGRSPVFRRAMAAFTRGTDLRPVPWESRPVQRFLEAQFGGQPFAFLLVEGDVVHAGSETVTRALQRRFDGDLPDRLAAVYPRTAEPFGRLFHGRAPADLDGTFDLEPEAVARLDPLRREGTIPVTDEADAGR</sequence>
<dbReference type="InParanoid" id="A0A554NB61"/>
<protein>
    <submittedName>
        <fullName evidence="1">Uncharacterized protein</fullName>
    </submittedName>
</protein>
<dbReference type="EMBL" id="QMDX01000003">
    <property type="protein sequence ID" value="TSD14637.1"/>
    <property type="molecule type" value="Genomic_DNA"/>
</dbReference>
<dbReference type="AlphaFoldDB" id="A0A554NB61"/>